<accession>A0A0C2S329</accession>
<dbReference type="InParanoid" id="A0A0C2S329"/>
<proteinExistence type="predicted"/>
<sequence length="165" mass="18005">MEGSSLLPILPCGRDVLDACASIEMFLSCWSMNCGSEVVGRACDGTEMPRWPSSPAEWLAGIEMLTFCSSLASWSMNCGSEVVGRACDATEMPRWPSSPAEWLAGIEMLTFCSPLASWSMNCGCEVLVCPCFEMRLSWDLFPVSRSLRKRIMLTAIVVTAATMPP</sequence>
<evidence type="ECO:0000313" key="2">
    <source>
        <dbReference type="Proteomes" id="UP000054549"/>
    </source>
</evidence>
<organism evidence="1 2">
    <name type="scientific">Amanita muscaria (strain Koide BX008)</name>
    <dbReference type="NCBI Taxonomy" id="946122"/>
    <lineage>
        <taxon>Eukaryota</taxon>
        <taxon>Fungi</taxon>
        <taxon>Dikarya</taxon>
        <taxon>Basidiomycota</taxon>
        <taxon>Agaricomycotina</taxon>
        <taxon>Agaricomycetes</taxon>
        <taxon>Agaricomycetidae</taxon>
        <taxon>Agaricales</taxon>
        <taxon>Pluteineae</taxon>
        <taxon>Amanitaceae</taxon>
        <taxon>Amanita</taxon>
    </lineage>
</organism>
<protein>
    <submittedName>
        <fullName evidence="1">Uncharacterized protein</fullName>
    </submittedName>
</protein>
<dbReference type="HOGENOM" id="CLU_1610311_0_0_1"/>
<name>A0A0C2S329_AMAMK</name>
<gene>
    <name evidence="1" type="ORF">M378DRAFT_422850</name>
</gene>
<evidence type="ECO:0000313" key="1">
    <source>
        <dbReference type="EMBL" id="KIL57025.1"/>
    </source>
</evidence>
<dbReference type="AlphaFoldDB" id="A0A0C2S329"/>
<dbReference type="Proteomes" id="UP000054549">
    <property type="component" value="Unassembled WGS sequence"/>
</dbReference>
<reference evidence="1 2" key="1">
    <citation type="submission" date="2014-04" db="EMBL/GenBank/DDBJ databases">
        <title>Evolutionary Origins and Diversification of the Mycorrhizal Mutualists.</title>
        <authorList>
            <consortium name="DOE Joint Genome Institute"/>
            <consortium name="Mycorrhizal Genomics Consortium"/>
            <person name="Kohler A."/>
            <person name="Kuo A."/>
            <person name="Nagy L.G."/>
            <person name="Floudas D."/>
            <person name="Copeland A."/>
            <person name="Barry K.W."/>
            <person name="Cichocki N."/>
            <person name="Veneault-Fourrey C."/>
            <person name="LaButti K."/>
            <person name="Lindquist E.A."/>
            <person name="Lipzen A."/>
            <person name="Lundell T."/>
            <person name="Morin E."/>
            <person name="Murat C."/>
            <person name="Riley R."/>
            <person name="Ohm R."/>
            <person name="Sun H."/>
            <person name="Tunlid A."/>
            <person name="Henrissat B."/>
            <person name="Grigoriev I.V."/>
            <person name="Hibbett D.S."/>
            <person name="Martin F."/>
        </authorList>
    </citation>
    <scope>NUCLEOTIDE SEQUENCE [LARGE SCALE GENOMIC DNA]</scope>
    <source>
        <strain evidence="1 2">Koide BX008</strain>
    </source>
</reference>
<keyword evidence="2" id="KW-1185">Reference proteome</keyword>
<dbReference type="EMBL" id="KN818387">
    <property type="protein sequence ID" value="KIL57025.1"/>
    <property type="molecule type" value="Genomic_DNA"/>
</dbReference>